<reference evidence="1" key="1">
    <citation type="journal article" date="2016" name="ISME J.">
        <title>Functional metagenomic screen reveals new and diverse microbial rhodopsins.</title>
        <authorList>
            <person name="Pushkarev A."/>
            <person name="Beja O."/>
        </authorList>
    </citation>
    <scope>NUCLEOTIDE SEQUENCE</scope>
</reference>
<dbReference type="AlphaFoldDB" id="A0A0U2XCB8"/>
<organism evidence="1">
    <name type="scientific">uncultured bacterium EIL20A02</name>
    <dbReference type="NCBI Taxonomy" id="1768200"/>
    <lineage>
        <taxon>Bacteria</taxon>
        <taxon>environmental samples</taxon>
    </lineage>
</organism>
<dbReference type="PANTHER" id="PTHR38588:SF1">
    <property type="entry name" value="BLL0334 PROTEIN"/>
    <property type="match status" value="1"/>
</dbReference>
<name>A0A0U2XCB8_9BACT</name>
<evidence type="ECO:0008006" key="2">
    <source>
        <dbReference type="Google" id="ProtNLM"/>
    </source>
</evidence>
<accession>A0A0U2XCB8</accession>
<proteinExistence type="predicted"/>
<dbReference type="PANTHER" id="PTHR38588">
    <property type="entry name" value="BLL0334 PROTEIN"/>
    <property type="match status" value="1"/>
</dbReference>
<dbReference type="EMBL" id="KT201091">
    <property type="protein sequence ID" value="ALS56238.1"/>
    <property type="molecule type" value="Genomic_DNA"/>
</dbReference>
<sequence>MDETGPGEYAITLELKVAAVGGNFNGSIKLSEMDPPNGCFINVSGSGTLGSGTGTARVTIIENEDSSAEIAYEAVGEVGGLVAGVGQRVLLGVAKHLVRQFFSTLKKEFDEN</sequence>
<evidence type="ECO:0000313" key="1">
    <source>
        <dbReference type="EMBL" id="ALS56238.1"/>
    </source>
</evidence>
<dbReference type="Pfam" id="PF06240">
    <property type="entry name" value="COXG"/>
    <property type="match status" value="1"/>
</dbReference>
<dbReference type="InterPro" id="IPR010419">
    <property type="entry name" value="CO_DH_gsu"/>
</dbReference>
<dbReference type="Gene3D" id="3.30.530.20">
    <property type="match status" value="1"/>
</dbReference>
<dbReference type="InterPro" id="IPR023393">
    <property type="entry name" value="START-like_dom_sf"/>
</dbReference>
<protein>
    <recommendedName>
        <fullName evidence="2">Carbon monoxide dehydrogenase</fullName>
    </recommendedName>
</protein>
<dbReference type="SUPFAM" id="SSF55961">
    <property type="entry name" value="Bet v1-like"/>
    <property type="match status" value="1"/>
</dbReference>